<reference evidence="2 3" key="1">
    <citation type="journal article" date="2021" name="Sci. Rep.">
        <title>The distribution of antibiotic resistance genes in chicken gut microbiota commensals.</title>
        <authorList>
            <person name="Juricova H."/>
            <person name="Matiasovicova J."/>
            <person name="Kubasova T."/>
            <person name="Cejkova D."/>
            <person name="Rychlik I."/>
        </authorList>
    </citation>
    <scope>NUCLEOTIDE SEQUENCE [LARGE SCALE GENOMIC DNA]</scope>
    <source>
        <strain evidence="2 3">An537</strain>
    </source>
</reference>
<dbReference type="Gene3D" id="3.30.830.10">
    <property type="entry name" value="Metalloenzyme, LuxS/M16 peptidase-like"/>
    <property type="match status" value="4"/>
</dbReference>
<dbReference type="Proteomes" id="UP000707138">
    <property type="component" value="Unassembled WGS sequence"/>
</dbReference>
<gene>
    <name evidence="2" type="ORF">H6A01_08620</name>
</gene>
<evidence type="ECO:0000259" key="1">
    <source>
        <dbReference type="SMART" id="SM01264"/>
    </source>
</evidence>
<organism evidence="2 3">
    <name type="scientific">Veillonella magna</name>
    <dbReference type="NCBI Taxonomy" id="464322"/>
    <lineage>
        <taxon>Bacteria</taxon>
        <taxon>Bacillati</taxon>
        <taxon>Bacillota</taxon>
        <taxon>Negativicutes</taxon>
        <taxon>Veillonellales</taxon>
        <taxon>Veillonellaceae</taxon>
        <taxon>Veillonella</taxon>
    </lineage>
</organism>
<accession>A0ABS2GH47</accession>
<dbReference type="InterPro" id="IPR007863">
    <property type="entry name" value="Peptidase_M16_C"/>
</dbReference>
<dbReference type="Pfam" id="PF00675">
    <property type="entry name" value="Peptidase_M16"/>
    <property type="match status" value="1"/>
</dbReference>
<evidence type="ECO:0000313" key="2">
    <source>
        <dbReference type="EMBL" id="MBM6913381.1"/>
    </source>
</evidence>
<dbReference type="PANTHER" id="PTHR43016:SF13">
    <property type="entry name" value="PRESEQUENCE PROTEASE, MITOCHONDRIAL"/>
    <property type="match status" value="1"/>
</dbReference>
<dbReference type="Pfam" id="PF05193">
    <property type="entry name" value="Peptidase_M16_C"/>
    <property type="match status" value="1"/>
</dbReference>
<dbReference type="PANTHER" id="PTHR43016">
    <property type="entry name" value="PRESEQUENCE PROTEASE"/>
    <property type="match status" value="1"/>
</dbReference>
<dbReference type="SMART" id="SM01264">
    <property type="entry name" value="M16C_associated"/>
    <property type="match status" value="1"/>
</dbReference>
<dbReference type="InterPro" id="IPR011249">
    <property type="entry name" value="Metalloenz_LuxS/M16"/>
</dbReference>
<keyword evidence="3" id="KW-1185">Reference proteome</keyword>
<feature type="domain" description="Peptidase M16C associated" evidence="1">
    <location>
        <begin position="461"/>
        <end position="710"/>
    </location>
</feature>
<dbReference type="InterPro" id="IPR011765">
    <property type="entry name" value="Pept_M16_N"/>
</dbReference>
<sequence length="970" mass="108993">MKVNDTYAGFRVERVETVKEVNGVAYLLHHEKSGARLLYIDAPDTNKVFSVSFRTPPKDSTGVAHIMEHSVLCGSRKFPLKEPFVELVKGSLNTFLNAMTYPDKTMYPVASKNDKDFHNLMDVYLDAVFHPRVAEDPHIVMQEGWHYELDSVDNELTYKGVVYNEMKGVFSSADSILERHMMSELFPDTTYGVESGGDPDYITDLTYDAFKAFYHSYYHPSNSYMFLYGQMNIKEQLDFINDEYLSDFDAITVDSEIGLQAPFKAGKVASYPYSIGKDEDEAGRSMHSLTYVMPEMTPEKSLAFEIITHALLTSPAAPLKQALVKAGIGTDISGYYLDSLRQPIWNITATGSDMNKQRQLQTIVEDTLRDMVAKGLDKTMVEASLNSTEFALREADFGGRPIGLAYGIRVMDNWIYDRDPIEILAYEEALRTIREGLNGNYFETLITDYILTNTHKALVSIYPEKGMQEKKEAAEREKLAALKASMSKEELETIVEQTKALKARQEAPDSPEALATIPLLELSDLSPEVEHIERREETLGAARLHFIPTAAKGINYTAFYFGVDCLTEEELFYAEVLSDCIGRVDTDAHSYEEIANDINLNLGGFSIDMAAIGKSGDRNGYTPLMVVRAKALHSKLKELVRIIDELLYHSRYTDAVRLTELVKEEKAVWDTEAFRRGHTLVSTQVTAQVSDIGRFRQADGLGYFARLAELVKDENGLSRLGKKLAAVASKLFRTSNLNVMFVGEEEEYARFKELVTPVIGAWPDAVLPTGVLTFTGDYKNEGIITSGKVQYVAKGGNFKDHGYTHVGAMSVLENILRYEYLWIRIRVQGGAYGAFANFYNNGNMVFCSYRDPNLTESLHVYDELPAYLRQFSVSEREMRKYIIGTMSNLDLPVTPSLRGARAMGIYFGEGSEEKQRKFREQVIACTQEDIRALADVVESVMKDNHVSVMGGEQKIKSAADVFDTVVALPQ</sequence>
<dbReference type="RefSeq" id="WP_205088307.1">
    <property type="nucleotide sequence ID" value="NZ_JACJLA010000018.1"/>
</dbReference>
<evidence type="ECO:0000313" key="3">
    <source>
        <dbReference type="Proteomes" id="UP000707138"/>
    </source>
</evidence>
<dbReference type="InterPro" id="IPR013578">
    <property type="entry name" value="Peptidase_M16C_assoc"/>
</dbReference>
<dbReference type="Pfam" id="PF08367">
    <property type="entry name" value="M16C_assoc"/>
    <property type="match status" value="1"/>
</dbReference>
<protein>
    <submittedName>
        <fullName evidence="2">Insulinase family protein</fullName>
    </submittedName>
</protein>
<proteinExistence type="predicted"/>
<dbReference type="SUPFAM" id="SSF63411">
    <property type="entry name" value="LuxS/MPP-like metallohydrolase"/>
    <property type="match status" value="4"/>
</dbReference>
<name>A0ABS2GH47_9FIRM</name>
<dbReference type="InterPro" id="IPR055130">
    <property type="entry name" value="PreP_C"/>
</dbReference>
<dbReference type="EMBL" id="JACJLA010000018">
    <property type="protein sequence ID" value="MBM6913381.1"/>
    <property type="molecule type" value="Genomic_DNA"/>
</dbReference>
<comment type="caution">
    <text evidence="2">The sequence shown here is derived from an EMBL/GenBank/DDBJ whole genome shotgun (WGS) entry which is preliminary data.</text>
</comment>
<dbReference type="Pfam" id="PF22516">
    <property type="entry name" value="PreP_C"/>
    <property type="match status" value="1"/>
</dbReference>